<name>Q5K6W4_CRYD1</name>
<dbReference type="OrthoDB" id="2568455at2759"/>
<dbReference type="STRING" id="214684.Q5K6W4"/>
<protein>
    <submittedName>
        <fullName evidence="1">Uncharacterized protein</fullName>
    </submittedName>
</protein>
<dbReference type="InParanoid" id="Q5K6W4"/>
<accession>Q55HC4</accession>
<dbReference type="AlphaFoldDB" id="Q5K6W4"/>
<reference evidence="1 2" key="1">
    <citation type="journal article" date="2005" name="Science">
        <title>The genome of the basidiomycetous yeast and human pathogen Cryptococcus neoformans.</title>
        <authorList>
            <person name="Loftus B.J."/>
            <person name="Fung E."/>
            <person name="Roncaglia P."/>
            <person name="Rowley D."/>
            <person name="Amedeo P."/>
            <person name="Bruno D."/>
            <person name="Vamathevan J."/>
            <person name="Miranda M."/>
            <person name="Anderson I.J."/>
            <person name="Fraser J.A."/>
            <person name="Allen J.E."/>
            <person name="Bosdet I.E."/>
            <person name="Brent M.R."/>
            <person name="Chiu R."/>
            <person name="Doering T.L."/>
            <person name="Donlin M.J."/>
            <person name="D'Souza C.A."/>
            <person name="Fox D.S."/>
            <person name="Grinberg V."/>
            <person name="Fu J."/>
            <person name="Fukushima M."/>
            <person name="Haas B.J."/>
            <person name="Huang J.C."/>
            <person name="Janbon G."/>
            <person name="Jones S.J."/>
            <person name="Koo H.L."/>
            <person name="Krzywinski M.I."/>
            <person name="Kwon-Chung J.K."/>
            <person name="Lengeler K.B."/>
            <person name="Maiti R."/>
            <person name="Marra M.A."/>
            <person name="Marra R.E."/>
            <person name="Mathewson C.A."/>
            <person name="Mitchell T.G."/>
            <person name="Pertea M."/>
            <person name="Riggs F.R."/>
            <person name="Salzberg S.L."/>
            <person name="Schein J.E."/>
            <person name="Shvartsbeyn A."/>
            <person name="Shin H."/>
            <person name="Shumway M."/>
            <person name="Specht C.A."/>
            <person name="Suh B.B."/>
            <person name="Tenney A."/>
            <person name="Utterback T.R."/>
            <person name="Wickes B.L."/>
            <person name="Wortman J.R."/>
            <person name="Wye N.H."/>
            <person name="Kronstad J.W."/>
            <person name="Lodge J.K."/>
            <person name="Heitman J."/>
            <person name="Davis R.W."/>
            <person name="Fraser C.M."/>
            <person name="Hyman R.W."/>
        </authorList>
    </citation>
    <scope>NUCLEOTIDE SEQUENCE [LARGE SCALE GENOMIC DNA]</scope>
    <source>
        <strain evidence="2">JEC21 / ATCC MYA-565</strain>
    </source>
</reference>
<dbReference type="RefSeq" id="XP_024514084.1">
    <property type="nucleotide sequence ID" value="XM_024658413.1"/>
</dbReference>
<dbReference type="PaxDb" id="214684-Q5K6W4"/>
<evidence type="ECO:0000313" key="1">
    <source>
        <dbReference type="EMBL" id="AAW47162.1"/>
    </source>
</evidence>
<dbReference type="GeneID" id="3255498"/>
<proteinExistence type="predicted"/>
<dbReference type="eggNOG" id="ENOG502S7NG">
    <property type="taxonomic scope" value="Eukaryota"/>
</dbReference>
<gene>
    <name evidence="1" type="ordered locus">CNN01960</name>
</gene>
<dbReference type="OMA" id="EHCRAWY"/>
<evidence type="ECO:0000313" key="2">
    <source>
        <dbReference type="Proteomes" id="UP000002149"/>
    </source>
</evidence>
<accession>Q5K6W4</accession>
<dbReference type="KEGG" id="cne:CNN01960"/>
<organism evidence="1 2">
    <name type="scientific">Cryptococcus deneoformans (strain JEC21 / ATCC MYA-565)</name>
    <name type="common">Cryptococcus neoformans var. neoformans serotype D</name>
    <dbReference type="NCBI Taxonomy" id="214684"/>
    <lineage>
        <taxon>Eukaryota</taxon>
        <taxon>Fungi</taxon>
        <taxon>Dikarya</taxon>
        <taxon>Basidiomycota</taxon>
        <taxon>Agaricomycotina</taxon>
        <taxon>Tremellomycetes</taxon>
        <taxon>Tremellales</taxon>
        <taxon>Cryptococcaceae</taxon>
        <taxon>Cryptococcus</taxon>
        <taxon>Cryptococcus neoformans species complex</taxon>
    </lineage>
</organism>
<dbReference type="Proteomes" id="UP000002149">
    <property type="component" value="Chromosome 14"/>
</dbReference>
<keyword evidence="2" id="KW-1185">Reference proteome</keyword>
<dbReference type="VEuPathDB" id="FungiDB:CNN01960"/>
<sequence length="394" mass="45021">MEQNMMKQRSADMVHCVAFYFTASIPPQESTTYITYVLSTSSPAQCAVFTRIQASIRSLAHLHHFQIRKASFNKLICDISSSHSQPALLGIPSQNILNVTERRARLSMFISAWCSKEKLELFPFFRGLYGVLYIQSQSSRMGVDNGEHRVVWEFDDAVFLESGGTDFMCDAILILKNVLNFEIHTIYNSIEDQDIYTPIFVQWLPRITHPSQPSASFSHPPDMSNRKGAPLPSLSGLCNHSSPSVDNQFLSEDFLAPEVIKSNCQHVFIVTAGIYTVNDGELAMLEDNLNKPHYWRWEFPSDIDNQEILDLMSLFPRVISQKPKPHFVQLDLEAIVDQQYLGHPPSISCHATSQGISIFGTGRIWVGLNKRNAGWKGSWWFRFKLWWYCLFGWI</sequence>
<dbReference type="HOGENOM" id="CLU_022092_0_0_1"/>
<dbReference type="EMBL" id="AE017356">
    <property type="protein sequence ID" value="AAW47162.1"/>
    <property type="molecule type" value="Genomic_DNA"/>
</dbReference>